<sequence>MAMVVCVGAVFFMLGLLLYGYYAWMKRVNALRSRLQRAHVQASVINYDEGDLGDLPDPVKRYFSAVLRDGQPLVSHVNITHSGTFNTGGEKDRWVPFRSKQCVVTRRPGFVWDARVRIAPGMVVSVYDAYVAGKGALSAKILGLVSVMEQPSTPELAQGELMRFFAECTWYPTALLPSQGVRWEPINASQARAAITDEGREVVLVFTFDKQGLMASVYSDGRYRDIDGEQVATPWEGRFWNYQWRHGMMVPLEGEVSWLLPEGPCPYWRGRIQKIEYVFHSHPVVHR</sequence>
<gene>
    <name evidence="1" type="ORF">DSLASN_06450</name>
</gene>
<accession>A0ABM7PCU5</accession>
<evidence type="ECO:0000313" key="1">
    <source>
        <dbReference type="EMBL" id="BCS95013.1"/>
    </source>
</evidence>
<proteinExistence type="predicted"/>
<dbReference type="InterPro" id="IPR054213">
    <property type="entry name" value="DUF6920"/>
</dbReference>
<dbReference type="EMBL" id="AP024488">
    <property type="protein sequence ID" value="BCS95013.1"/>
    <property type="molecule type" value="Genomic_DNA"/>
</dbReference>
<reference evidence="1 2" key="1">
    <citation type="submission" date="2021-02" db="EMBL/GenBank/DDBJ databases">
        <title>Complete genome of Desulfoluna sp. strain ASN36.</title>
        <authorList>
            <person name="Takahashi A."/>
            <person name="Kojima H."/>
            <person name="Fukui M."/>
        </authorList>
    </citation>
    <scope>NUCLEOTIDE SEQUENCE [LARGE SCALE GENOMIC DNA]</scope>
    <source>
        <strain evidence="1 2">ASN36</strain>
    </source>
</reference>
<name>A0ABM7PCU5_9BACT</name>
<keyword evidence="2" id="KW-1185">Reference proteome</keyword>
<organism evidence="1 2">
    <name type="scientific">Desulfoluna limicola</name>
    <dbReference type="NCBI Taxonomy" id="2810562"/>
    <lineage>
        <taxon>Bacteria</taxon>
        <taxon>Pseudomonadati</taxon>
        <taxon>Thermodesulfobacteriota</taxon>
        <taxon>Desulfobacteria</taxon>
        <taxon>Desulfobacterales</taxon>
        <taxon>Desulfolunaceae</taxon>
        <taxon>Desulfoluna</taxon>
    </lineage>
</organism>
<dbReference type="Proteomes" id="UP001320148">
    <property type="component" value="Chromosome"/>
</dbReference>
<evidence type="ECO:0000313" key="2">
    <source>
        <dbReference type="Proteomes" id="UP001320148"/>
    </source>
</evidence>
<protein>
    <recommendedName>
        <fullName evidence="3">RING-type E3 ubiquitin transferase</fullName>
    </recommendedName>
</protein>
<evidence type="ECO:0008006" key="3">
    <source>
        <dbReference type="Google" id="ProtNLM"/>
    </source>
</evidence>
<dbReference type="Pfam" id="PF21900">
    <property type="entry name" value="DUF6920"/>
    <property type="match status" value="1"/>
</dbReference>